<evidence type="ECO:0000313" key="1">
    <source>
        <dbReference type="EMBL" id="KJA14297.1"/>
    </source>
</evidence>
<keyword evidence="2" id="KW-1185">Reference proteome</keyword>
<gene>
    <name evidence="1" type="ORF">HYPSUDRAFT_208843</name>
</gene>
<dbReference type="SUPFAM" id="SSF52047">
    <property type="entry name" value="RNI-like"/>
    <property type="match status" value="1"/>
</dbReference>
<organism evidence="1 2">
    <name type="scientific">Hypholoma sublateritium (strain FD-334 SS-4)</name>
    <dbReference type="NCBI Taxonomy" id="945553"/>
    <lineage>
        <taxon>Eukaryota</taxon>
        <taxon>Fungi</taxon>
        <taxon>Dikarya</taxon>
        <taxon>Basidiomycota</taxon>
        <taxon>Agaricomycotina</taxon>
        <taxon>Agaricomycetes</taxon>
        <taxon>Agaricomycetidae</taxon>
        <taxon>Agaricales</taxon>
        <taxon>Agaricineae</taxon>
        <taxon>Strophariaceae</taxon>
        <taxon>Hypholoma</taxon>
    </lineage>
</organism>
<dbReference type="EMBL" id="KN817686">
    <property type="protein sequence ID" value="KJA14297.1"/>
    <property type="molecule type" value="Genomic_DNA"/>
</dbReference>
<dbReference type="OrthoDB" id="2999674at2759"/>
<sequence length="298" mass="33946">MITALNDTNFPYLRSLRLEFYTPGDIPLHRSPLLRARNLTDLILTDCDLNIAHTIVVWANLTTLKFSRSLWEDWISNENGTVWIYEILQRTTRLVHCDIEVPHEFELPIGEISLPLLETLSMNHGFQYLLPSILLEHINAPALRRFVSRNPDDHPGHLPALFARSQNLKELYLACASPKQLQEDLRTCTSLETLRIFAIAESQSLTEHAPLLQAFTSHSELEPLCPNLISFRCWSPLAISVEVVRKLYGRNEAYDAGHGWKDLTIESMDDDAQEEIGRLSLGIPTLDGIPDVDDPDTW</sequence>
<accession>A0A0D2KI72</accession>
<evidence type="ECO:0000313" key="2">
    <source>
        <dbReference type="Proteomes" id="UP000054270"/>
    </source>
</evidence>
<dbReference type="AlphaFoldDB" id="A0A0D2KI72"/>
<evidence type="ECO:0008006" key="3">
    <source>
        <dbReference type="Google" id="ProtNLM"/>
    </source>
</evidence>
<reference evidence="2" key="1">
    <citation type="submission" date="2014-04" db="EMBL/GenBank/DDBJ databases">
        <title>Evolutionary Origins and Diversification of the Mycorrhizal Mutualists.</title>
        <authorList>
            <consortium name="DOE Joint Genome Institute"/>
            <consortium name="Mycorrhizal Genomics Consortium"/>
            <person name="Kohler A."/>
            <person name="Kuo A."/>
            <person name="Nagy L.G."/>
            <person name="Floudas D."/>
            <person name="Copeland A."/>
            <person name="Barry K.W."/>
            <person name="Cichocki N."/>
            <person name="Veneault-Fourrey C."/>
            <person name="LaButti K."/>
            <person name="Lindquist E.A."/>
            <person name="Lipzen A."/>
            <person name="Lundell T."/>
            <person name="Morin E."/>
            <person name="Murat C."/>
            <person name="Riley R."/>
            <person name="Ohm R."/>
            <person name="Sun H."/>
            <person name="Tunlid A."/>
            <person name="Henrissat B."/>
            <person name="Grigoriev I.V."/>
            <person name="Hibbett D.S."/>
            <person name="Martin F."/>
        </authorList>
    </citation>
    <scope>NUCLEOTIDE SEQUENCE [LARGE SCALE GENOMIC DNA]</scope>
    <source>
        <strain evidence="2">FD-334 SS-4</strain>
    </source>
</reference>
<dbReference type="Proteomes" id="UP000054270">
    <property type="component" value="Unassembled WGS sequence"/>
</dbReference>
<dbReference type="Gene3D" id="3.80.10.10">
    <property type="entry name" value="Ribonuclease Inhibitor"/>
    <property type="match status" value="1"/>
</dbReference>
<dbReference type="InterPro" id="IPR032675">
    <property type="entry name" value="LRR_dom_sf"/>
</dbReference>
<name>A0A0D2KI72_HYPSF</name>
<protein>
    <recommendedName>
        <fullName evidence="3">F-box domain-containing protein</fullName>
    </recommendedName>
</protein>
<proteinExistence type="predicted"/>